<keyword evidence="2" id="KW-1185">Reference proteome</keyword>
<gene>
    <name evidence="1" type="ORF">GMA12_11895</name>
</gene>
<dbReference type="Proteomes" id="UP000436989">
    <property type="component" value="Unassembled WGS sequence"/>
</dbReference>
<organism evidence="1 2">
    <name type="scientific">Kocuria sediminis</name>
    <dbReference type="NCBI Taxonomy" id="1038857"/>
    <lineage>
        <taxon>Bacteria</taxon>
        <taxon>Bacillati</taxon>
        <taxon>Actinomycetota</taxon>
        <taxon>Actinomycetes</taxon>
        <taxon>Micrococcales</taxon>
        <taxon>Micrococcaceae</taxon>
        <taxon>Kocuria</taxon>
    </lineage>
</organism>
<name>A0A6N8GNG8_9MICC</name>
<dbReference type="AlphaFoldDB" id="A0A6N8GNG8"/>
<dbReference type="EMBL" id="WOGU01000009">
    <property type="protein sequence ID" value="MUN63830.1"/>
    <property type="molecule type" value="Genomic_DNA"/>
</dbReference>
<dbReference type="RefSeq" id="WP_156269724.1">
    <property type="nucleotide sequence ID" value="NZ_WOGU01000009.1"/>
</dbReference>
<proteinExistence type="predicted"/>
<sequence>MTAHPSTRTARIASVPEGWTIYDEHGEPAPEGSWAAAGSHPLACPLYEPSKDGLVVHVETVDLDRQGVLDLIGTLTRCLETADHAHQSHGWAWARFDTE</sequence>
<reference evidence="1 2" key="1">
    <citation type="submission" date="2019-12" db="EMBL/GenBank/DDBJ databases">
        <authorList>
            <person name="Shi Y."/>
        </authorList>
    </citation>
    <scope>NUCLEOTIDE SEQUENCE [LARGE SCALE GENOMIC DNA]</scope>
    <source>
        <strain evidence="1 2">JCM 17929</strain>
    </source>
</reference>
<comment type="caution">
    <text evidence="1">The sequence shown here is derived from an EMBL/GenBank/DDBJ whole genome shotgun (WGS) entry which is preliminary data.</text>
</comment>
<protein>
    <submittedName>
        <fullName evidence="1">Uncharacterized protein</fullName>
    </submittedName>
</protein>
<evidence type="ECO:0000313" key="1">
    <source>
        <dbReference type="EMBL" id="MUN63830.1"/>
    </source>
</evidence>
<evidence type="ECO:0000313" key="2">
    <source>
        <dbReference type="Proteomes" id="UP000436989"/>
    </source>
</evidence>
<accession>A0A6N8GNG8</accession>